<feature type="region of interest" description="Disordered" evidence="2">
    <location>
        <begin position="189"/>
        <end position="233"/>
    </location>
</feature>
<feature type="compositionally biased region" description="Low complexity" evidence="2">
    <location>
        <begin position="150"/>
        <end position="164"/>
    </location>
</feature>
<feature type="compositionally biased region" description="Basic and acidic residues" evidence="2">
    <location>
        <begin position="94"/>
        <end position="103"/>
    </location>
</feature>
<dbReference type="InterPro" id="IPR011989">
    <property type="entry name" value="ARM-like"/>
</dbReference>
<feature type="region of interest" description="Disordered" evidence="2">
    <location>
        <begin position="1151"/>
        <end position="1241"/>
    </location>
</feature>
<feature type="compositionally biased region" description="Low complexity" evidence="2">
    <location>
        <begin position="862"/>
        <end position="887"/>
    </location>
</feature>
<feature type="compositionally biased region" description="Polar residues" evidence="2">
    <location>
        <begin position="212"/>
        <end position="229"/>
    </location>
</feature>
<feature type="compositionally biased region" description="Polar residues" evidence="2">
    <location>
        <begin position="1351"/>
        <end position="1360"/>
    </location>
</feature>
<feature type="compositionally biased region" description="Low complexity" evidence="2">
    <location>
        <begin position="644"/>
        <end position="658"/>
    </location>
</feature>
<dbReference type="InterPro" id="IPR012502">
    <property type="entry name" value="WAPL_dom"/>
</dbReference>
<sequence length="1374" mass="149751">EVRLIAEIIQIRWAWSSAQIMDMHYKTFATRSPRNLRFEQIRQSTAPQRNQPPPPTITVTPPSTNLLSAPLSPRKRVNVVSFVPQSTSDVITKSPEKPDRPKLADSCTTDSVDPYSSQPSSPPIISSTLPVCLPSKAIGSTLPIAGSKRTTTSANSNSSTTETAPKLARISTPPVLKPLSDRLSHSHFAQKNLSHTEKVTDGLTDLVRTRNPGKSLSMPPSSVPQTKSTELVPRSQKLAAPLSSDPRPGQTGTDDAALRLLFSPKFKRVEYTPRAVSDPIDNSTSNKAPCPPHEATMPKLLSNTTALRGKRNGLPLASRTTNTIWKPSSSVQSAPASIGSHHVSSSSRPHQPACEKDPYEWADGEEEETDKKTPKSTASDEESDDDEVKPWFWPATRSTASVPGKNSNEPTKPTAQKPSVPTYTTITTTTSKSSVTTVVSQDGKILVPRNQKSLYTVVQRVKDAYECQERGEVQHALDDMTYLIDGLADTNSTSTRSLSILTLANKCLSSASRDLIHAYDLMKQVCRNLHDAHTDYSLGLTAAGLFFVLSRDRDPETFSSESLAVLLKLLHAPNTIASQETGSAPGGGGGAASAASKYSSFGASRVARLNKEAAQIRSRVQQLLESVGHQQNQRLARKATAGASSETSPLKPSPLSLLKSPSAPAAMSALFPSKQNGAVGDGGLSNSSLSGLFRSTSFAGTGGLNTRHLRMNRQLTARDLVLESILNLGVRKAADWFKTELRVDGGIDAIAEVTIDAVDYLKDLRPEAASHCFTDRLLVRNNPTGLDDFSLDKLKRVGYYAKLLENMTYLNPDNQTHLVRFKDRLLIDRLVQCIRLCAYRLPRHAPPSTVWTKLQTVDSSNSASSVQPTTTTTNTASSDSSAGSSHTIVPVEHQPDQQTLLTCLLGIFRFFVNVSHGEYASDRLGGCPGLLEATLDCLFHLPEKLPPNRRFDLLVLILCLLANLCEHCPENRIRLVHLEIPTDTVNVIVDAASCNPVTTVPRLNGQAETGTAAATASATTQLVEEVGYDDDEEVDDLDGVGCPSKKHVMISALDEIVKLFLYRELKAKNHDFERDDDQPSTAVEQKGSVSETTVEKDADTEPTVTAAGVLQRPKPPPPLTAPSHAVSAPGETIEEAGLKWRLIAGDRKASNPLATARSGTLKMGSRKSRRKARRKRRRLALARLKNPQRRRHDNDDDEEEEEDDDDDEDEDDDESDYDEDDDEEEEEEEDNESIGSGADVEFVAETAEEQAKLAERMSSAHQHMEDSVVAAYAALLLGCILQSSPRYTERIRARLPDGKFRPLAIMLAKLLGFLSLAKGVETAGSESILHIVRVLEAQDQPPERDRPSHRSGITSSSACPTTRLAAARKEHHNY</sequence>
<feature type="non-terminal residue" evidence="4">
    <location>
        <position position="1"/>
    </location>
</feature>
<dbReference type="InterPro" id="IPR016024">
    <property type="entry name" value="ARM-type_fold"/>
</dbReference>
<feature type="compositionally biased region" description="Polar residues" evidence="2">
    <location>
        <begin position="1079"/>
        <end position="1092"/>
    </location>
</feature>
<feature type="domain" description="WAPL" evidence="3">
    <location>
        <begin position="448"/>
        <end position="1317"/>
    </location>
</feature>
<feature type="region of interest" description="Disordered" evidence="2">
    <location>
        <begin position="88"/>
        <end position="167"/>
    </location>
</feature>
<feature type="compositionally biased region" description="Polar residues" evidence="2">
    <location>
        <begin position="318"/>
        <end position="334"/>
    </location>
</feature>
<dbReference type="InterPro" id="IPR022771">
    <property type="entry name" value="WAPL_C"/>
</dbReference>
<dbReference type="EMBL" id="GEEE01011173">
    <property type="protein sequence ID" value="JAP52052.1"/>
    <property type="molecule type" value="Transcribed_RNA"/>
</dbReference>
<feature type="region of interest" description="Disordered" evidence="2">
    <location>
        <begin position="43"/>
        <end position="71"/>
    </location>
</feature>
<reference evidence="4" key="1">
    <citation type="submission" date="2016-01" db="EMBL/GenBank/DDBJ databases">
        <title>Reference transcriptome for the parasite Schistocephalus solidus: insights into the molecular evolution of parasitism.</title>
        <authorList>
            <person name="Hebert F.O."/>
            <person name="Grambauer S."/>
            <person name="Barber I."/>
            <person name="Landry C.R."/>
            <person name="Aubin-Horth N."/>
        </authorList>
    </citation>
    <scope>NUCLEOTIDE SEQUENCE</scope>
</reference>
<dbReference type="PANTHER" id="PTHR22100:SF13">
    <property type="entry name" value="WINGS APART-LIKE PROTEIN HOMOLOG"/>
    <property type="match status" value="1"/>
</dbReference>
<protein>
    <submittedName>
        <fullName evidence="4">Wings apart-like protein homolog</fullName>
    </submittedName>
</protein>
<organism evidence="4">
    <name type="scientific">Schistocephalus solidus</name>
    <name type="common">Tapeworm</name>
    <dbReference type="NCBI Taxonomy" id="70667"/>
    <lineage>
        <taxon>Eukaryota</taxon>
        <taxon>Metazoa</taxon>
        <taxon>Spiralia</taxon>
        <taxon>Lophotrochozoa</taxon>
        <taxon>Platyhelminthes</taxon>
        <taxon>Cestoda</taxon>
        <taxon>Eucestoda</taxon>
        <taxon>Diphyllobothriidea</taxon>
        <taxon>Diphyllobothriidae</taxon>
        <taxon>Schistocephalus</taxon>
    </lineage>
</organism>
<accession>A0A0X3PU70</accession>
<feature type="region of interest" description="Disordered" evidence="2">
    <location>
        <begin position="274"/>
        <end position="422"/>
    </location>
</feature>
<feature type="compositionally biased region" description="Polar residues" evidence="2">
    <location>
        <begin position="396"/>
        <end position="417"/>
    </location>
</feature>
<proteinExistence type="inferred from homology"/>
<comment type="similarity">
    <text evidence="1">Belongs to the WAPL family.</text>
</comment>
<dbReference type="SUPFAM" id="SSF48371">
    <property type="entry name" value="ARM repeat"/>
    <property type="match status" value="1"/>
</dbReference>
<feature type="compositionally biased region" description="Low complexity" evidence="2">
    <location>
        <begin position="114"/>
        <end position="127"/>
    </location>
</feature>
<evidence type="ECO:0000256" key="2">
    <source>
        <dbReference type="SAM" id="MobiDB-lite"/>
    </source>
</evidence>
<feature type="region of interest" description="Disordered" evidence="2">
    <location>
        <begin position="627"/>
        <end position="658"/>
    </location>
</feature>
<dbReference type="PANTHER" id="PTHR22100">
    <property type="entry name" value="WINGS APART-LIKE PROTEIN HOMOLOG"/>
    <property type="match status" value="1"/>
</dbReference>
<evidence type="ECO:0000313" key="4">
    <source>
        <dbReference type="EMBL" id="JAP52052.1"/>
    </source>
</evidence>
<dbReference type="InterPro" id="IPR039874">
    <property type="entry name" value="WAPL"/>
</dbReference>
<feature type="compositionally biased region" description="Acidic residues" evidence="2">
    <location>
        <begin position="1195"/>
        <end position="1232"/>
    </location>
</feature>
<dbReference type="Gene3D" id="1.25.10.10">
    <property type="entry name" value="Leucine-rich Repeat Variant"/>
    <property type="match status" value="2"/>
</dbReference>
<gene>
    <name evidence="4" type="primary">WAPL</name>
    <name evidence="4" type="ORF">TR114642</name>
</gene>
<dbReference type="PROSITE" id="PS51271">
    <property type="entry name" value="WAPL"/>
    <property type="match status" value="1"/>
</dbReference>
<name>A0A0X3PU70_SCHSO</name>
<evidence type="ECO:0000259" key="3">
    <source>
        <dbReference type="PROSITE" id="PS51271"/>
    </source>
</evidence>
<feature type="compositionally biased region" description="Low complexity" evidence="2">
    <location>
        <begin position="335"/>
        <end position="352"/>
    </location>
</feature>
<feature type="region of interest" description="Disordered" evidence="2">
    <location>
        <begin position="1072"/>
        <end position="1130"/>
    </location>
</feature>
<dbReference type="Pfam" id="PF07814">
    <property type="entry name" value="WAPL"/>
    <property type="match status" value="2"/>
</dbReference>
<evidence type="ECO:0000256" key="1">
    <source>
        <dbReference type="ARBA" id="ARBA00006854"/>
    </source>
</evidence>
<feature type="region of interest" description="Disordered" evidence="2">
    <location>
        <begin position="1338"/>
        <end position="1362"/>
    </location>
</feature>
<feature type="compositionally biased region" description="Basic residues" evidence="2">
    <location>
        <begin position="1164"/>
        <end position="1191"/>
    </location>
</feature>
<feature type="region of interest" description="Disordered" evidence="2">
    <location>
        <begin position="861"/>
        <end position="889"/>
    </location>
</feature>